<accession>A0ABD1MGF5</accession>
<keyword evidence="4 6" id="KW-1133">Transmembrane helix</keyword>
<dbReference type="GO" id="GO:0016020">
    <property type="term" value="C:membrane"/>
    <property type="evidence" value="ECO:0007669"/>
    <property type="project" value="UniProtKB-SubCell"/>
</dbReference>
<dbReference type="Proteomes" id="UP001603857">
    <property type="component" value="Unassembled WGS sequence"/>
</dbReference>
<comment type="subcellular location">
    <subcellularLocation>
        <location evidence="1">Membrane</location>
        <topology evidence="1">Multi-pass membrane protein</topology>
    </subcellularLocation>
</comment>
<evidence type="ECO:0000256" key="6">
    <source>
        <dbReference type="SAM" id="Phobius"/>
    </source>
</evidence>
<evidence type="ECO:0000256" key="3">
    <source>
        <dbReference type="ARBA" id="ARBA00022692"/>
    </source>
</evidence>
<comment type="caution">
    <text evidence="7">The sequence shown here is derived from an EMBL/GenBank/DDBJ whole genome shotgun (WGS) entry which is preliminary data.</text>
</comment>
<dbReference type="PANTHER" id="PTHR12290">
    <property type="entry name" value="CORNICHON-RELATED"/>
    <property type="match status" value="1"/>
</dbReference>
<evidence type="ECO:0000256" key="4">
    <source>
        <dbReference type="ARBA" id="ARBA00022989"/>
    </source>
</evidence>
<feature type="transmembrane region" description="Helical" evidence="6">
    <location>
        <begin position="49"/>
        <end position="74"/>
    </location>
</feature>
<evidence type="ECO:0000256" key="2">
    <source>
        <dbReference type="ARBA" id="ARBA00010095"/>
    </source>
</evidence>
<keyword evidence="3 6" id="KW-0812">Transmembrane</keyword>
<evidence type="ECO:0000313" key="8">
    <source>
        <dbReference type="Proteomes" id="UP001603857"/>
    </source>
</evidence>
<dbReference type="SMART" id="SM01398">
    <property type="entry name" value="Cornichon"/>
    <property type="match status" value="1"/>
</dbReference>
<dbReference type="Pfam" id="PF03311">
    <property type="entry name" value="Cornichon"/>
    <property type="match status" value="1"/>
</dbReference>
<evidence type="ECO:0000256" key="1">
    <source>
        <dbReference type="ARBA" id="ARBA00004141"/>
    </source>
</evidence>
<reference evidence="7 8" key="1">
    <citation type="submission" date="2024-08" db="EMBL/GenBank/DDBJ databases">
        <title>Insights into the chromosomal genome structure of Flemingia macrophylla.</title>
        <authorList>
            <person name="Ding Y."/>
            <person name="Zhao Y."/>
            <person name="Bi W."/>
            <person name="Wu M."/>
            <person name="Zhao G."/>
            <person name="Gong Y."/>
            <person name="Li W."/>
            <person name="Zhang P."/>
        </authorList>
    </citation>
    <scope>NUCLEOTIDE SEQUENCE [LARGE SCALE GENOMIC DNA]</scope>
    <source>
        <strain evidence="7">DYQJB</strain>
        <tissue evidence="7">Leaf</tissue>
    </source>
</reference>
<evidence type="ECO:0000313" key="7">
    <source>
        <dbReference type="EMBL" id="KAL2334890.1"/>
    </source>
</evidence>
<organism evidence="7 8">
    <name type="scientific">Flemingia macrophylla</name>
    <dbReference type="NCBI Taxonomy" id="520843"/>
    <lineage>
        <taxon>Eukaryota</taxon>
        <taxon>Viridiplantae</taxon>
        <taxon>Streptophyta</taxon>
        <taxon>Embryophyta</taxon>
        <taxon>Tracheophyta</taxon>
        <taxon>Spermatophyta</taxon>
        <taxon>Magnoliopsida</taxon>
        <taxon>eudicotyledons</taxon>
        <taxon>Gunneridae</taxon>
        <taxon>Pentapetalae</taxon>
        <taxon>rosids</taxon>
        <taxon>fabids</taxon>
        <taxon>Fabales</taxon>
        <taxon>Fabaceae</taxon>
        <taxon>Papilionoideae</taxon>
        <taxon>50 kb inversion clade</taxon>
        <taxon>NPAAA clade</taxon>
        <taxon>indigoferoid/millettioid clade</taxon>
        <taxon>Phaseoleae</taxon>
        <taxon>Flemingia</taxon>
    </lineage>
</organism>
<dbReference type="InterPro" id="IPR003377">
    <property type="entry name" value="Cornichon"/>
</dbReference>
<feature type="transmembrane region" description="Helical" evidence="6">
    <location>
        <begin position="103"/>
        <end position="128"/>
    </location>
</feature>
<protein>
    <submittedName>
        <fullName evidence="7">Uncharacterized protein</fullName>
    </submittedName>
</protein>
<keyword evidence="8" id="KW-1185">Reference proteome</keyword>
<name>A0ABD1MGF5_9FABA</name>
<dbReference type="EMBL" id="JBGMDY010000005">
    <property type="protein sequence ID" value="KAL2334890.1"/>
    <property type="molecule type" value="Genomic_DNA"/>
</dbReference>
<sequence length="195" mass="22107">MSDMATKPLFFRSPAILTVCPAILTILLRTIVRRTCFSGEAHPPFLMSLWWGLGLGLGIRVRNCLWVVLFYYGLVMGKRLNPRDEGTYSVASHSFIRNIYLNLLGWNLLFWVTICFPVNIALLASSFYQVLILSELESDYINPFDASSRINYFVLPEFIAQGALCAICLFTGHWFMFLLTSACYLLPSHATLSLC</sequence>
<comment type="similarity">
    <text evidence="2">Belongs to the cornichon family.</text>
</comment>
<feature type="transmembrane region" description="Helical" evidence="6">
    <location>
        <begin position="158"/>
        <end position="186"/>
    </location>
</feature>
<evidence type="ECO:0000256" key="5">
    <source>
        <dbReference type="ARBA" id="ARBA00023136"/>
    </source>
</evidence>
<dbReference type="AlphaFoldDB" id="A0ABD1MGF5"/>
<proteinExistence type="inferred from homology"/>
<gene>
    <name evidence="7" type="ORF">Fmac_016103</name>
</gene>
<keyword evidence="5 6" id="KW-0472">Membrane</keyword>